<keyword evidence="3" id="KW-1185">Reference proteome</keyword>
<dbReference type="InterPro" id="IPR027417">
    <property type="entry name" value="P-loop_NTPase"/>
</dbReference>
<gene>
    <name evidence="2" type="ORF">AWC01_17695</name>
    <name evidence="1" type="ORF">MDOR_00590</name>
</gene>
<dbReference type="KEGG" id="mdr:MDOR_00590"/>
<dbReference type="Proteomes" id="UP000193564">
    <property type="component" value="Unassembled WGS sequence"/>
</dbReference>
<dbReference type="Proteomes" id="UP000467201">
    <property type="component" value="Chromosome"/>
</dbReference>
<evidence type="ECO:0000313" key="1">
    <source>
        <dbReference type="EMBL" id="BBZ05890.1"/>
    </source>
</evidence>
<dbReference type="SUPFAM" id="SSF52540">
    <property type="entry name" value="P-loop containing nucleoside triphosphate hydrolases"/>
    <property type="match status" value="1"/>
</dbReference>
<evidence type="ECO:0000313" key="2">
    <source>
        <dbReference type="EMBL" id="ORV35864.1"/>
    </source>
</evidence>
<name>A0A1X1SXQ0_9MYCO</name>
<organism evidence="2 3">
    <name type="scientific">Mycolicibacterium doricum</name>
    <dbReference type="NCBI Taxonomy" id="126673"/>
    <lineage>
        <taxon>Bacteria</taxon>
        <taxon>Bacillati</taxon>
        <taxon>Actinomycetota</taxon>
        <taxon>Actinomycetes</taxon>
        <taxon>Mycobacteriales</taxon>
        <taxon>Mycobacteriaceae</taxon>
        <taxon>Mycolicibacterium</taxon>
    </lineage>
</organism>
<dbReference type="OrthoDB" id="4641839at2"/>
<reference evidence="2 3" key="1">
    <citation type="submission" date="2016-01" db="EMBL/GenBank/DDBJ databases">
        <title>The new phylogeny of the genus Mycobacterium.</title>
        <authorList>
            <person name="Tarcisio F."/>
            <person name="Conor M."/>
            <person name="Antonella G."/>
            <person name="Elisabetta G."/>
            <person name="Giulia F.S."/>
            <person name="Sara T."/>
            <person name="Anna F."/>
            <person name="Clotilde B."/>
            <person name="Roberto B."/>
            <person name="Veronica D.S."/>
            <person name="Fabio R."/>
            <person name="Monica P."/>
            <person name="Olivier J."/>
            <person name="Enrico T."/>
            <person name="Nicola S."/>
        </authorList>
    </citation>
    <scope>NUCLEOTIDE SEQUENCE [LARGE SCALE GENOMIC DNA]</scope>
    <source>
        <strain evidence="2 3">DSM 44339</strain>
    </source>
</reference>
<dbReference type="RefSeq" id="WP_085192685.1">
    <property type="nucleotide sequence ID" value="NZ_AP022605.1"/>
</dbReference>
<dbReference type="AlphaFoldDB" id="A0A1X1SXQ0"/>
<evidence type="ECO:0000313" key="4">
    <source>
        <dbReference type="Proteomes" id="UP000467201"/>
    </source>
</evidence>
<protein>
    <submittedName>
        <fullName evidence="2">Uncharacterized protein</fullName>
    </submittedName>
</protein>
<dbReference type="EMBL" id="AP022605">
    <property type="protein sequence ID" value="BBZ05890.1"/>
    <property type="molecule type" value="Genomic_DNA"/>
</dbReference>
<proteinExistence type="predicted"/>
<reference evidence="1" key="3">
    <citation type="submission" date="2020-02" db="EMBL/GenBank/DDBJ databases">
        <authorList>
            <person name="Matsumoto Y."/>
            <person name="Motooka D."/>
            <person name="Nakamura S."/>
        </authorList>
    </citation>
    <scope>NUCLEOTIDE SEQUENCE</scope>
    <source>
        <strain evidence="1">JCM 12405</strain>
    </source>
</reference>
<dbReference type="STRING" id="126673.AWC01_17695"/>
<dbReference type="EMBL" id="LQOS01000068">
    <property type="protein sequence ID" value="ORV35864.1"/>
    <property type="molecule type" value="Genomic_DNA"/>
</dbReference>
<accession>A0A1X1SXQ0</accession>
<reference evidence="1 4" key="2">
    <citation type="journal article" date="2019" name="Emerg. Microbes Infect.">
        <title>Comprehensive subspecies identification of 175 nontuberculous mycobacteria species based on 7547 genomic profiles.</title>
        <authorList>
            <person name="Matsumoto Y."/>
            <person name="Kinjo T."/>
            <person name="Motooka D."/>
            <person name="Nabeya D."/>
            <person name="Jung N."/>
            <person name="Uechi K."/>
            <person name="Horii T."/>
            <person name="Iida T."/>
            <person name="Fujita J."/>
            <person name="Nakamura S."/>
        </authorList>
    </citation>
    <scope>NUCLEOTIDE SEQUENCE [LARGE SCALE GENOMIC DNA]</scope>
    <source>
        <strain evidence="1 4">JCM 12405</strain>
    </source>
</reference>
<evidence type="ECO:0000313" key="3">
    <source>
        <dbReference type="Proteomes" id="UP000193564"/>
    </source>
</evidence>
<sequence length="343" mass="36331">MPRFPRDPQAVTGRRREGAAITVPDFHNVLTRFAQGCGDPAVSAVAARLAVPLLVAVSGRAGVGRTTLSRALAGAGIRTALAGDDLGGLPDVAVVVIAEAAKPEDRSSVAAWRDAGVPVVVVRNKADLAGRVPADALRCRVADVPVEPAVAVLAAVDLDHEMLTALRTLAAHPADLRSVDAFLDTAHPLPGDVRLRLLRALDRRGIAHSVRLLRDGADPFDLPALLRELSAIHRVLDRIDALAAPVRYRRVRDALTELQGLAAGNDRLAEFLAGDDAVLAVMTAAVDVVQSAGMEVDPGDDAAAHLRRAVRWRGYGRGPVSPLHRACAADIARGSLRLFERRR</sequence>